<dbReference type="GO" id="GO:0003700">
    <property type="term" value="F:DNA-binding transcription factor activity"/>
    <property type="evidence" value="ECO:0007669"/>
    <property type="project" value="TreeGrafter"/>
</dbReference>
<dbReference type="PANTHER" id="PTHR30055">
    <property type="entry name" value="HTH-TYPE TRANSCRIPTIONAL REGULATOR RUTR"/>
    <property type="match status" value="1"/>
</dbReference>
<dbReference type="Proteomes" id="UP000451860">
    <property type="component" value="Unassembled WGS sequence"/>
</dbReference>
<keyword evidence="1" id="KW-0805">Transcription regulation</keyword>
<feature type="domain" description="HTH tetR-type" evidence="5">
    <location>
        <begin position="10"/>
        <end position="70"/>
    </location>
</feature>
<dbReference type="RefSeq" id="WP_152200244.1">
    <property type="nucleotide sequence ID" value="NZ_VUKF01000003.1"/>
</dbReference>
<evidence type="ECO:0000313" key="6">
    <source>
        <dbReference type="EMBL" id="KAE8765759.1"/>
    </source>
</evidence>
<evidence type="ECO:0000256" key="1">
    <source>
        <dbReference type="ARBA" id="ARBA00023015"/>
    </source>
</evidence>
<name>A0A7J5UTZ6_9MICO</name>
<proteinExistence type="predicted"/>
<evidence type="ECO:0000256" key="3">
    <source>
        <dbReference type="ARBA" id="ARBA00023163"/>
    </source>
</evidence>
<accession>A0A7J5UTZ6</accession>
<gene>
    <name evidence="6" type="ORF">GB883_02285</name>
</gene>
<reference evidence="6 7" key="1">
    <citation type="submission" date="2019-10" db="EMBL/GenBank/DDBJ databases">
        <title>Georgenia wutianyii sp. nov. and Georgenia yuyongxinii sp. nov. isolated from plateau pika (Ochotona curzoniae) in the Qinghai-Tibet plateau of China.</title>
        <authorList>
            <person name="Tian Z."/>
        </authorList>
    </citation>
    <scope>NUCLEOTIDE SEQUENCE [LARGE SCALE GENOMIC DNA]</scope>
    <source>
        <strain evidence="6 7">DSM 21501</strain>
    </source>
</reference>
<keyword evidence="3" id="KW-0804">Transcription</keyword>
<dbReference type="AlphaFoldDB" id="A0A7J5UTZ6"/>
<dbReference type="InterPro" id="IPR009057">
    <property type="entry name" value="Homeodomain-like_sf"/>
</dbReference>
<dbReference type="PANTHER" id="PTHR30055:SF234">
    <property type="entry name" value="HTH-TYPE TRANSCRIPTIONAL REGULATOR BETI"/>
    <property type="match status" value="1"/>
</dbReference>
<dbReference type="SUPFAM" id="SSF46689">
    <property type="entry name" value="Homeodomain-like"/>
    <property type="match status" value="1"/>
</dbReference>
<evidence type="ECO:0000313" key="7">
    <source>
        <dbReference type="Proteomes" id="UP000451860"/>
    </source>
</evidence>
<dbReference type="Gene3D" id="1.10.357.10">
    <property type="entry name" value="Tetracycline Repressor, domain 2"/>
    <property type="match status" value="1"/>
</dbReference>
<dbReference type="EMBL" id="WHJE01000005">
    <property type="protein sequence ID" value="KAE8765759.1"/>
    <property type="molecule type" value="Genomic_DNA"/>
</dbReference>
<feature type="DNA-binding region" description="H-T-H motif" evidence="4">
    <location>
        <begin position="33"/>
        <end position="52"/>
    </location>
</feature>
<comment type="caution">
    <text evidence="6">The sequence shown here is derived from an EMBL/GenBank/DDBJ whole genome shotgun (WGS) entry which is preliminary data.</text>
</comment>
<dbReference type="GO" id="GO:0000976">
    <property type="term" value="F:transcription cis-regulatory region binding"/>
    <property type="evidence" value="ECO:0007669"/>
    <property type="project" value="TreeGrafter"/>
</dbReference>
<organism evidence="6 7">
    <name type="scientific">Georgenia thermotolerans</name>
    <dbReference type="NCBI Taxonomy" id="527326"/>
    <lineage>
        <taxon>Bacteria</taxon>
        <taxon>Bacillati</taxon>
        <taxon>Actinomycetota</taxon>
        <taxon>Actinomycetes</taxon>
        <taxon>Micrococcales</taxon>
        <taxon>Bogoriellaceae</taxon>
        <taxon>Georgenia</taxon>
    </lineage>
</organism>
<dbReference type="Pfam" id="PF00440">
    <property type="entry name" value="TetR_N"/>
    <property type="match status" value="1"/>
</dbReference>
<dbReference type="InterPro" id="IPR001647">
    <property type="entry name" value="HTH_TetR"/>
</dbReference>
<keyword evidence="7" id="KW-1185">Reference proteome</keyword>
<sequence length="201" mass="22547">MIRLREAQKQMTRRLLLEKALELFEGKGYVATTIDDIAAAAGTTRTTFYMHFASKAQLMQELVADLDEIFTSADDPPLREVVRSGDRRLIRGFIETKADQWPATRSYVIAANQAAAVEPDIAATKEQWFAATITEMQHGLDDAGRFDPATRYIRCSLAFGELEYLSLRWMQRGWSVVDRETALSVLADSWCHLLVDGAPGS</sequence>
<evidence type="ECO:0000256" key="4">
    <source>
        <dbReference type="PROSITE-ProRule" id="PRU00335"/>
    </source>
</evidence>
<dbReference type="OrthoDB" id="4214267at2"/>
<keyword evidence="2 4" id="KW-0238">DNA-binding</keyword>
<protein>
    <submittedName>
        <fullName evidence="6">TetR family transcriptional regulator</fullName>
    </submittedName>
</protein>
<dbReference type="PROSITE" id="PS50977">
    <property type="entry name" value="HTH_TETR_2"/>
    <property type="match status" value="1"/>
</dbReference>
<evidence type="ECO:0000256" key="2">
    <source>
        <dbReference type="ARBA" id="ARBA00023125"/>
    </source>
</evidence>
<dbReference type="InterPro" id="IPR050109">
    <property type="entry name" value="HTH-type_TetR-like_transc_reg"/>
</dbReference>
<evidence type="ECO:0000259" key="5">
    <source>
        <dbReference type="PROSITE" id="PS50977"/>
    </source>
</evidence>
<dbReference type="PRINTS" id="PR00455">
    <property type="entry name" value="HTHTETR"/>
</dbReference>